<proteinExistence type="predicted"/>
<protein>
    <submittedName>
        <fullName evidence="1">Heat-shock protein Hsp90</fullName>
    </submittedName>
</protein>
<gene>
    <name evidence="1" type="ORF">DW674_06365</name>
</gene>
<accession>A0A414NX45</accession>
<dbReference type="EMBL" id="QRHE01000005">
    <property type="protein sequence ID" value="RHF51840.1"/>
    <property type="molecule type" value="Genomic_DNA"/>
</dbReference>
<sequence>MIIMMKEEVLQHVQGVIDAPSAYAGLKDVAKDYLASVGKADEKAKAEKLIAALKECVESIDDVLPFFASDKAKELFGEEQAAAMLKKGQEVKAAGGDTCFCPACTNGKFVLDHQDLLLG</sequence>
<comment type="caution">
    <text evidence="1">The sequence shown here is derived from an EMBL/GenBank/DDBJ whole genome shotgun (WGS) entry which is preliminary data.</text>
</comment>
<evidence type="ECO:0000313" key="2">
    <source>
        <dbReference type="Proteomes" id="UP000283442"/>
    </source>
</evidence>
<evidence type="ECO:0000313" key="1">
    <source>
        <dbReference type="EMBL" id="RHF51840.1"/>
    </source>
</evidence>
<dbReference type="AlphaFoldDB" id="A0A414NX45"/>
<dbReference type="OrthoDB" id="1654682at2"/>
<dbReference type="Proteomes" id="UP000283442">
    <property type="component" value="Unassembled WGS sequence"/>
</dbReference>
<name>A0A414NX45_9FIRM</name>
<organism evidence="1 2">
    <name type="scientific">Mitsuokella multacida</name>
    <dbReference type="NCBI Taxonomy" id="52226"/>
    <lineage>
        <taxon>Bacteria</taxon>
        <taxon>Bacillati</taxon>
        <taxon>Bacillota</taxon>
        <taxon>Negativicutes</taxon>
        <taxon>Selenomonadales</taxon>
        <taxon>Selenomonadaceae</taxon>
        <taxon>Mitsuokella</taxon>
    </lineage>
</organism>
<reference evidence="1 2" key="1">
    <citation type="submission" date="2018-08" db="EMBL/GenBank/DDBJ databases">
        <title>A genome reference for cultivated species of the human gut microbiota.</title>
        <authorList>
            <person name="Zou Y."/>
            <person name="Xue W."/>
            <person name="Luo G."/>
        </authorList>
    </citation>
    <scope>NUCLEOTIDE SEQUENCE [LARGE SCALE GENOMIC DNA]</scope>
    <source>
        <strain evidence="1 2">AM25-21AC</strain>
    </source>
</reference>